<dbReference type="GO" id="GO:0051400">
    <property type="term" value="F:BH domain binding"/>
    <property type="evidence" value="ECO:0007669"/>
    <property type="project" value="TreeGrafter"/>
</dbReference>
<feature type="domain" description="Bcl-2 Bcl-2 homology region 1-3" evidence="4">
    <location>
        <begin position="104"/>
        <end position="196"/>
    </location>
</feature>
<dbReference type="GO" id="GO:0001836">
    <property type="term" value="P:release of cytochrome c from mitochondria"/>
    <property type="evidence" value="ECO:0007669"/>
    <property type="project" value="TreeGrafter"/>
</dbReference>
<dbReference type="InterPro" id="IPR002475">
    <property type="entry name" value="Bcl2-like"/>
</dbReference>
<evidence type="ECO:0000313" key="6">
    <source>
        <dbReference type="RefSeq" id="XP_029642664.2"/>
    </source>
</evidence>
<dbReference type="InterPro" id="IPR026298">
    <property type="entry name" value="Bcl-2_fam"/>
</dbReference>
<name>A0A6P7SWN5_9MOLL</name>
<feature type="transmembrane region" description="Helical" evidence="3">
    <location>
        <begin position="210"/>
        <end position="227"/>
    </location>
</feature>
<dbReference type="InterPro" id="IPR046371">
    <property type="entry name" value="Bcl-2_BH1-3"/>
</dbReference>
<dbReference type="GO" id="GO:0042981">
    <property type="term" value="P:regulation of apoptotic process"/>
    <property type="evidence" value="ECO:0007669"/>
    <property type="project" value="InterPro"/>
</dbReference>
<dbReference type="SUPFAM" id="SSF56854">
    <property type="entry name" value="Bcl-2 inhibitors of programmed cell death"/>
    <property type="match status" value="1"/>
</dbReference>
<feature type="transmembrane region" description="Helical" evidence="3">
    <location>
        <begin position="170"/>
        <end position="190"/>
    </location>
</feature>
<keyword evidence="5" id="KW-1185">Reference proteome</keyword>
<reference evidence="6" key="1">
    <citation type="submission" date="2025-08" db="UniProtKB">
        <authorList>
            <consortium name="RefSeq"/>
        </authorList>
    </citation>
    <scope>IDENTIFICATION</scope>
</reference>
<evidence type="ECO:0000256" key="1">
    <source>
        <dbReference type="ARBA" id="ARBA00009458"/>
    </source>
</evidence>
<dbReference type="PANTHER" id="PTHR11256:SF56">
    <property type="entry name" value="BCL-2 BCL-2 HOMOLOGY REGION 1-3 DOMAIN-CONTAINING PROTEIN"/>
    <property type="match status" value="1"/>
</dbReference>
<dbReference type="GO" id="GO:0005741">
    <property type="term" value="C:mitochondrial outer membrane"/>
    <property type="evidence" value="ECO:0007669"/>
    <property type="project" value="TreeGrafter"/>
</dbReference>
<gene>
    <name evidence="6" type="primary">LOC115217176</name>
</gene>
<keyword evidence="2" id="KW-0053">Apoptosis</keyword>
<dbReference type="PROSITE" id="PS50062">
    <property type="entry name" value="BCL2_FAMILY"/>
    <property type="match status" value="1"/>
</dbReference>
<dbReference type="RefSeq" id="XP_029642664.2">
    <property type="nucleotide sequence ID" value="XM_029786804.2"/>
</dbReference>
<sequence length="232" mass="26203">MICIQNLLNIHNTNRRHSASSDRNQDVMAQHARNLSCPASFEPPRKNLNRDDVGNQARCLLNQFIHDRMENEGFENPLQESNLIEPDTPTGPPMSQLEEIGRALRCIGDELDGDQRLQDLVSRIEPEDIPNTFLNVASAIVSVNLTWDIVVRFFYFAYKMAIKALDRIPLIRAIINLVINFIVDNLADWILSRGGWEAIVEYFGTPKRQAFGVLIAGVLISVGVYAWKSLGD</sequence>
<accession>A0A6P7SWN5</accession>
<evidence type="ECO:0000256" key="2">
    <source>
        <dbReference type="ARBA" id="ARBA00022703"/>
    </source>
</evidence>
<protein>
    <submittedName>
        <fullName evidence="6">Apoptosis regulator BAX isoform X1</fullName>
    </submittedName>
</protein>
<keyword evidence="3" id="KW-1133">Transmembrane helix</keyword>
<proteinExistence type="inferred from homology"/>
<dbReference type="Proteomes" id="UP000515154">
    <property type="component" value="Linkage group LG11"/>
</dbReference>
<dbReference type="PANTHER" id="PTHR11256">
    <property type="entry name" value="BCL-2 RELATED"/>
    <property type="match status" value="1"/>
</dbReference>
<dbReference type="SMART" id="SM00337">
    <property type="entry name" value="BCL"/>
    <property type="match status" value="1"/>
</dbReference>
<dbReference type="CDD" id="cd06845">
    <property type="entry name" value="Bcl-2_like"/>
    <property type="match status" value="1"/>
</dbReference>
<evidence type="ECO:0000259" key="4">
    <source>
        <dbReference type="SMART" id="SM00337"/>
    </source>
</evidence>
<keyword evidence="3" id="KW-0812">Transmembrane</keyword>
<keyword evidence="3" id="KW-0472">Membrane</keyword>
<dbReference type="AlphaFoldDB" id="A0A6P7SWN5"/>
<comment type="similarity">
    <text evidence="1">Belongs to the Bcl-2 family.</text>
</comment>
<dbReference type="Gene3D" id="1.10.437.10">
    <property type="entry name" value="Blc2-like"/>
    <property type="match status" value="1"/>
</dbReference>
<evidence type="ECO:0000313" key="5">
    <source>
        <dbReference type="Proteomes" id="UP000515154"/>
    </source>
</evidence>
<dbReference type="GO" id="GO:0097192">
    <property type="term" value="P:extrinsic apoptotic signaling pathway in absence of ligand"/>
    <property type="evidence" value="ECO:0007669"/>
    <property type="project" value="TreeGrafter"/>
</dbReference>
<dbReference type="InterPro" id="IPR036834">
    <property type="entry name" value="Bcl-2-like_sf"/>
</dbReference>
<dbReference type="GO" id="GO:0008630">
    <property type="term" value="P:intrinsic apoptotic signaling pathway in response to DNA damage"/>
    <property type="evidence" value="ECO:0007669"/>
    <property type="project" value="TreeGrafter"/>
</dbReference>
<organism evidence="5 6">
    <name type="scientific">Octopus sinensis</name>
    <name type="common">East Asian common octopus</name>
    <dbReference type="NCBI Taxonomy" id="2607531"/>
    <lineage>
        <taxon>Eukaryota</taxon>
        <taxon>Metazoa</taxon>
        <taxon>Spiralia</taxon>
        <taxon>Lophotrochozoa</taxon>
        <taxon>Mollusca</taxon>
        <taxon>Cephalopoda</taxon>
        <taxon>Coleoidea</taxon>
        <taxon>Octopodiformes</taxon>
        <taxon>Octopoda</taxon>
        <taxon>Incirrata</taxon>
        <taxon>Octopodidae</taxon>
        <taxon>Octopus</taxon>
    </lineage>
</organism>
<feature type="transmembrane region" description="Helical" evidence="3">
    <location>
        <begin position="133"/>
        <end position="158"/>
    </location>
</feature>
<evidence type="ECO:0000256" key="3">
    <source>
        <dbReference type="SAM" id="Phobius"/>
    </source>
</evidence>
<dbReference type="Pfam" id="PF00452">
    <property type="entry name" value="Bcl-2"/>
    <property type="match status" value="1"/>
</dbReference>